<comment type="caution">
    <text evidence="4">The sequence shown here is derived from an EMBL/GenBank/DDBJ whole genome shotgun (WGS) entry which is preliminary data.</text>
</comment>
<evidence type="ECO:0000256" key="3">
    <source>
        <dbReference type="SAM" id="Phobius"/>
    </source>
</evidence>
<keyword evidence="1" id="KW-0175">Coiled coil</keyword>
<dbReference type="Gene3D" id="1.20.5.340">
    <property type="match status" value="1"/>
</dbReference>
<name>A0ABY6W0I5_9BURK</name>
<feature type="region of interest" description="Disordered" evidence="2">
    <location>
        <begin position="454"/>
        <end position="474"/>
    </location>
</feature>
<accession>A0ABY6W0I5</accession>
<feature type="transmembrane region" description="Helical" evidence="3">
    <location>
        <begin position="210"/>
        <end position="228"/>
    </location>
</feature>
<organism evidence="4 5">
    <name type="scientific">Pandoraea capi</name>
    <dbReference type="NCBI Taxonomy" id="2508286"/>
    <lineage>
        <taxon>Bacteria</taxon>
        <taxon>Pseudomonadati</taxon>
        <taxon>Pseudomonadota</taxon>
        <taxon>Betaproteobacteria</taxon>
        <taxon>Burkholderiales</taxon>
        <taxon>Burkholderiaceae</taxon>
        <taxon>Pandoraea</taxon>
    </lineage>
</organism>
<evidence type="ECO:0000256" key="2">
    <source>
        <dbReference type="SAM" id="MobiDB-lite"/>
    </source>
</evidence>
<keyword evidence="3" id="KW-0472">Membrane</keyword>
<dbReference type="SUPFAM" id="SSF57997">
    <property type="entry name" value="Tropomyosin"/>
    <property type="match status" value="1"/>
</dbReference>
<dbReference type="RefSeq" id="WP_150721601.1">
    <property type="nucleotide sequence ID" value="NZ_CABPRV010000005.1"/>
</dbReference>
<dbReference type="EMBL" id="CABPRV010000005">
    <property type="protein sequence ID" value="VVE11669.1"/>
    <property type="molecule type" value="Genomic_DNA"/>
</dbReference>
<reference evidence="4 5" key="1">
    <citation type="submission" date="2019-08" db="EMBL/GenBank/DDBJ databases">
        <authorList>
            <person name="Peeters C."/>
        </authorList>
    </citation>
    <scope>NUCLEOTIDE SEQUENCE [LARGE SCALE GENOMIC DNA]</scope>
    <source>
        <strain evidence="4 5">LMG 20602</strain>
    </source>
</reference>
<evidence type="ECO:0000313" key="5">
    <source>
        <dbReference type="Proteomes" id="UP000366065"/>
    </source>
</evidence>
<keyword evidence="5" id="KW-1185">Reference proteome</keyword>
<protein>
    <submittedName>
        <fullName evidence="4">Chromosome partition protein Smc</fullName>
    </submittedName>
</protein>
<gene>
    <name evidence="4" type="primary">smc_2</name>
    <name evidence="4" type="ORF">PCA20602_02665</name>
</gene>
<keyword evidence="3" id="KW-0812">Transmembrane</keyword>
<keyword evidence="3" id="KW-1133">Transmembrane helix</keyword>
<sequence>MFGYVYAPAVAKWPVGQKRMQRVDAGVGASIAGTRAEIAGRFASIANARSRLGMSTHDIGELEASFQKAFRKATSGYWKGGLWDGCWRYRSSIAQHGVYSRVRDQLEVRHPEHLTPSAKRFREILARLDDVLLKEEEAIEHCTRLRDRAAQLEARIFAGVCDERAAYADVKADCAVAIAQISRCLADARRAAALASRQVWPDKKHYGKRFSLSGGLYLVAATVAALALAKVGLVIAVIGFAVTMLIRIVSLGSIRGFDRERGWKATESLLESTKQLLRNEETEMRTYLEGIQAKTSQRLDDMVWNRLGNLMEGQQEMSRDLRGLEHRMSGVEQKLDGMDRRIGDVSGKVEGMDRRVGGLSDKVDGMDRRIDDLSAKVDGMGRSIDDLSAKVDGMGRSIGNVSDTLGRRIDDVSEKVDRRVGDVSDKVDRLRDSLTDRMDAMSADLRAVAEAQRAHSCGRQASPEATALASDRMPPSRANSWGYYSKNVPHMA</sequence>
<evidence type="ECO:0000256" key="1">
    <source>
        <dbReference type="SAM" id="Coils"/>
    </source>
</evidence>
<evidence type="ECO:0000313" key="4">
    <source>
        <dbReference type="EMBL" id="VVE11669.1"/>
    </source>
</evidence>
<proteinExistence type="predicted"/>
<feature type="coiled-coil region" evidence="1">
    <location>
        <begin position="314"/>
        <end position="341"/>
    </location>
</feature>
<dbReference type="Proteomes" id="UP000366065">
    <property type="component" value="Unassembled WGS sequence"/>
</dbReference>